<dbReference type="Gene3D" id="3.20.20.80">
    <property type="entry name" value="Glycosidases"/>
    <property type="match status" value="1"/>
</dbReference>
<dbReference type="KEGG" id="crw:CROST_033660"/>
<gene>
    <name evidence="6" type="primary">bglA_2</name>
    <name evidence="6" type="ORF">CROST_033660</name>
</gene>
<dbReference type="GO" id="GO:0008422">
    <property type="term" value="F:beta-glucosidase activity"/>
    <property type="evidence" value="ECO:0007669"/>
    <property type="project" value="UniProtKB-EC"/>
</dbReference>
<dbReference type="SUPFAM" id="SSF51445">
    <property type="entry name" value="(Trans)glycosidases"/>
    <property type="match status" value="1"/>
</dbReference>
<dbReference type="EC" id="3.2.1.21" evidence="2"/>
<reference evidence="6 7" key="1">
    <citation type="submission" date="2022-04" db="EMBL/GenBank/DDBJ databases">
        <title>Genome sequence of C. roseum typestrain.</title>
        <authorList>
            <person name="Poehlein A."/>
            <person name="Schoch T."/>
            <person name="Duerre P."/>
            <person name="Daniel R."/>
        </authorList>
    </citation>
    <scope>NUCLEOTIDE SEQUENCE [LARGE SCALE GENOMIC DNA]</scope>
    <source>
        <strain evidence="6 7">DSM 7320</strain>
    </source>
</reference>
<dbReference type="GO" id="GO:0005829">
    <property type="term" value="C:cytosol"/>
    <property type="evidence" value="ECO:0007669"/>
    <property type="project" value="TreeGrafter"/>
</dbReference>
<keyword evidence="4 6" id="KW-0326">Glycosidase</keyword>
<keyword evidence="3 6" id="KW-0378">Hydrolase</keyword>
<dbReference type="PANTHER" id="PTHR10353">
    <property type="entry name" value="GLYCOSYL HYDROLASE"/>
    <property type="match status" value="1"/>
</dbReference>
<sequence>MKKIFAKDFLWGTATSAHQVEGNNINSDVWAEEYSEGSPYKEKSGDAVAHYRLYREDIKLMASLGLKVYRFSIEWARIEPEEGCYSKSEIEHYRDVLNCCINNRIIPMVTMHHFTSPRWLMRIGGWSNPNTADKFARYCEVVFKELGELIPYALTMNEANLPIMLHELFVNFNFIPPVGVEAKSWTAPGWRESAAKACGADIENYFTFHMASDEASIKIIKDAHLKAKRAIKKINPNTKVGLSLALPDVQFVKGGEEKAKEAWQKYFKQYLDAIKKDDFFGIQNYTREVYGEDGQIPLGKDIEVTGAGYEFYPEGLKGAIRKVGKDLSIPIIVTENGIATNNDERRIEFIKRAVKGVEACIEEGINVKGYIYWSTFDNYEWTFGYSMNFGVIGVNRKTQERIVKESARVLGKISKNNGLDEVN</sequence>
<evidence type="ECO:0000256" key="5">
    <source>
        <dbReference type="RuleBase" id="RU003690"/>
    </source>
</evidence>
<keyword evidence="7" id="KW-1185">Reference proteome</keyword>
<comment type="similarity">
    <text evidence="1 5">Belongs to the glycosyl hydrolase 1 family.</text>
</comment>
<evidence type="ECO:0000256" key="4">
    <source>
        <dbReference type="ARBA" id="ARBA00023295"/>
    </source>
</evidence>
<evidence type="ECO:0000256" key="3">
    <source>
        <dbReference type="ARBA" id="ARBA00022801"/>
    </source>
</evidence>
<dbReference type="EMBL" id="CP096983">
    <property type="protein sequence ID" value="URZ12643.1"/>
    <property type="molecule type" value="Genomic_DNA"/>
</dbReference>
<dbReference type="PANTHER" id="PTHR10353:SF36">
    <property type="entry name" value="LP05116P"/>
    <property type="match status" value="1"/>
</dbReference>
<dbReference type="AlphaFoldDB" id="A0A1S8KZ91"/>
<evidence type="ECO:0000313" key="6">
    <source>
        <dbReference type="EMBL" id="URZ12643.1"/>
    </source>
</evidence>
<dbReference type="RefSeq" id="WP_077835942.1">
    <property type="nucleotide sequence ID" value="NZ_CP096983.1"/>
</dbReference>
<dbReference type="InterPro" id="IPR018120">
    <property type="entry name" value="Glyco_hydro_1_AS"/>
</dbReference>
<dbReference type="Proteomes" id="UP000190951">
    <property type="component" value="Chromosome"/>
</dbReference>
<proteinExistence type="inferred from homology"/>
<dbReference type="InterPro" id="IPR001360">
    <property type="entry name" value="Glyco_hydro_1"/>
</dbReference>
<dbReference type="PRINTS" id="PR00131">
    <property type="entry name" value="GLHYDRLASE1"/>
</dbReference>
<protein>
    <recommendedName>
        <fullName evidence="2">beta-glucosidase</fullName>
        <ecNumber evidence="2">3.2.1.21</ecNumber>
    </recommendedName>
</protein>
<dbReference type="GO" id="GO:0016052">
    <property type="term" value="P:carbohydrate catabolic process"/>
    <property type="evidence" value="ECO:0007669"/>
    <property type="project" value="TreeGrafter"/>
</dbReference>
<organism evidence="6 7">
    <name type="scientific">Clostridium felsineum</name>
    <dbReference type="NCBI Taxonomy" id="36839"/>
    <lineage>
        <taxon>Bacteria</taxon>
        <taxon>Bacillati</taxon>
        <taxon>Bacillota</taxon>
        <taxon>Clostridia</taxon>
        <taxon>Eubacteriales</taxon>
        <taxon>Clostridiaceae</taxon>
        <taxon>Clostridium</taxon>
    </lineage>
</organism>
<dbReference type="STRING" id="84029.CROST_41040"/>
<accession>A0A1S8KZ91</accession>
<dbReference type="PROSITE" id="PS00572">
    <property type="entry name" value="GLYCOSYL_HYDROL_F1_1"/>
    <property type="match status" value="1"/>
</dbReference>
<evidence type="ECO:0000256" key="2">
    <source>
        <dbReference type="ARBA" id="ARBA00012744"/>
    </source>
</evidence>
<dbReference type="Pfam" id="PF00232">
    <property type="entry name" value="Glyco_hydro_1"/>
    <property type="match status" value="2"/>
</dbReference>
<name>A0A1S8KZ91_9CLOT</name>
<evidence type="ECO:0000256" key="1">
    <source>
        <dbReference type="ARBA" id="ARBA00010838"/>
    </source>
</evidence>
<evidence type="ECO:0000313" key="7">
    <source>
        <dbReference type="Proteomes" id="UP000190951"/>
    </source>
</evidence>
<dbReference type="InterPro" id="IPR017853">
    <property type="entry name" value="GH"/>
</dbReference>